<accession>A0A9X4F0P4</accession>
<feature type="transmembrane region" description="Helical" evidence="1">
    <location>
        <begin position="35"/>
        <end position="56"/>
    </location>
</feature>
<dbReference type="Proteomes" id="UP001140979">
    <property type="component" value="Unassembled WGS sequence"/>
</dbReference>
<organism evidence="2 3">
    <name type="scientific">Vibrio aestuarianus</name>
    <dbReference type="NCBI Taxonomy" id="28171"/>
    <lineage>
        <taxon>Bacteria</taxon>
        <taxon>Pseudomonadati</taxon>
        <taxon>Pseudomonadota</taxon>
        <taxon>Gammaproteobacteria</taxon>
        <taxon>Vibrionales</taxon>
        <taxon>Vibrionaceae</taxon>
        <taxon>Vibrio</taxon>
    </lineage>
</organism>
<dbReference type="EMBL" id="JAKNBA010000061">
    <property type="protein sequence ID" value="MDE1244130.1"/>
    <property type="molecule type" value="Genomic_DNA"/>
</dbReference>
<reference evidence="2" key="1">
    <citation type="submission" date="2022-02" db="EMBL/GenBank/DDBJ databases">
        <title>Emergence and expansion in Europe of a Vibrio aestuarianus clonal complex pathogenic for oysters.</title>
        <authorList>
            <person name="Mesnil A."/>
            <person name="Travers M.-A."/>
        </authorList>
    </citation>
    <scope>NUCLEOTIDE SEQUENCE</scope>
    <source>
        <strain evidence="2">19_064_11T1</strain>
    </source>
</reference>
<dbReference type="AlphaFoldDB" id="A0A9X4F0P4"/>
<name>A0A9X4F0P4_9VIBR</name>
<comment type="caution">
    <text evidence="2">The sequence shown here is derived from an EMBL/GenBank/DDBJ whole genome shotgun (WGS) entry which is preliminary data.</text>
</comment>
<dbReference type="InterPro" id="IPR031709">
    <property type="entry name" value="PutAbiC"/>
</dbReference>
<dbReference type="RefSeq" id="WP_274683930.1">
    <property type="nucleotide sequence ID" value="NZ_JAKNBA010000061.1"/>
</dbReference>
<protein>
    <submittedName>
        <fullName evidence="2">Phage abortive infection protein</fullName>
    </submittedName>
</protein>
<keyword evidence="1" id="KW-1133">Transmembrane helix</keyword>
<evidence type="ECO:0000313" key="3">
    <source>
        <dbReference type="Proteomes" id="UP001140979"/>
    </source>
</evidence>
<proteinExistence type="predicted"/>
<evidence type="ECO:0000313" key="2">
    <source>
        <dbReference type="EMBL" id="MDE1244130.1"/>
    </source>
</evidence>
<feature type="transmembrane region" description="Helical" evidence="1">
    <location>
        <begin position="68"/>
        <end position="91"/>
    </location>
</feature>
<keyword evidence="1" id="KW-0812">Transmembrane</keyword>
<gene>
    <name evidence="2" type="ORF">L9W94_18725</name>
</gene>
<sequence length="290" mass="33636">MFESIKKAHAKFTLLAYRRFVEFVGISGGGVTRSLFKLFVFACYAVLTVFLVNLFAIGKSSFGEWGDFFGGVLNPILTFLTFMGLLLTIVLQNRELRETRAEAKRTADALVRQNKVTDKQSFEQTLFNMLSLHQQILGAIDIYNKESKQTTLGRDCINVFFERYKKVAENAGVGRGYKYIDETSETYRLDSAWSSFWGAHKSELGHYFRFLYNIIRFIDDANVEKTTYIRIVRSQLSDQELALLFYNCLSVHGREKFKPLVERYALFDNLPQTMLLRKEHLNLYKQSAYE</sequence>
<keyword evidence="1" id="KW-0472">Membrane</keyword>
<dbReference type="Pfam" id="PF16872">
    <property type="entry name" value="putAbiC"/>
    <property type="match status" value="1"/>
</dbReference>
<evidence type="ECO:0000256" key="1">
    <source>
        <dbReference type="SAM" id="Phobius"/>
    </source>
</evidence>